<evidence type="ECO:0000313" key="4">
    <source>
        <dbReference type="Proteomes" id="UP000324241"/>
    </source>
</evidence>
<name>A0A5M9MT88_9EURO</name>
<dbReference type="PANTHER" id="PTHR10742">
    <property type="entry name" value="FLAVIN MONOAMINE OXIDASE"/>
    <property type="match status" value="1"/>
</dbReference>
<dbReference type="PANTHER" id="PTHR10742:SF382">
    <property type="entry name" value="AMINE OXIDASE DOMAIN-CONTAINING PROTEIN"/>
    <property type="match status" value="1"/>
</dbReference>
<comment type="caution">
    <text evidence="3">The sequence shown here is derived from an EMBL/GenBank/DDBJ whole genome shotgun (WGS) entry which is preliminary data.</text>
</comment>
<dbReference type="EMBL" id="QUQM01000001">
    <property type="protein sequence ID" value="KAA8650332.1"/>
    <property type="molecule type" value="Genomic_DNA"/>
</dbReference>
<dbReference type="InterPro" id="IPR050281">
    <property type="entry name" value="Flavin_monoamine_oxidase"/>
</dbReference>
<evidence type="ECO:0000313" key="3">
    <source>
        <dbReference type="EMBL" id="KAA8650332.1"/>
    </source>
</evidence>
<organism evidence="3 4">
    <name type="scientific">Aspergillus tanneri</name>
    <dbReference type="NCBI Taxonomy" id="1220188"/>
    <lineage>
        <taxon>Eukaryota</taxon>
        <taxon>Fungi</taxon>
        <taxon>Dikarya</taxon>
        <taxon>Ascomycota</taxon>
        <taxon>Pezizomycotina</taxon>
        <taxon>Eurotiomycetes</taxon>
        <taxon>Eurotiomycetidae</taxon>
        <taxon>Eurotiales</taxon>
        <taxon>Aspergillaceae</taxon>
        <taxon>Aspergillus</taxon>
        <taxon>Aspergillus subgen. Circumdati</taxon>
    </lineage>
</organism>
<evidence type="ECO:0000259" key="2">
    <source>
        <dbReference type="Pfam" id="PF01593"/>
    </source>
</evidence>
<dbReference type="VEuPathDB" id="FungiDB:EYZ11_012927"/>
<dbReference type="Gene3D" id="3.90.660.10">
    <property type="match status" value="1"/>
</dbReference>
<dbReference type="InterPro" id="IPR036188">
    <property type="entry name" value="FAD/NAD-bd_sf"/>
</dbReference>
<dbReference type="SUPFAM" id="SSF51905">
    <property type="entry name" value="FAD/NAD(P)-binding domain"/>
    <property type="match status" value="1"/>
</dbReference>
<reference evidence="3 4" key="1">
    <citation type="submission" date="2019-08" db="EMBL/GenBank/DDBJ databases">
        <title>The genome sequence of a newly discovered highly antifungal drug resistant Aspergillus species, Aspergillus tanneri NIH 1004.</title>
        <authorList>
            <person name="Mounaud S."/>
            <person name="Singh I."/>
            <person name="Joardar V."/>
            <person name="Pakala S."/>
            <person name="Pakala S."/>
            <person name="Venepally P."/>
            <person name="Chung J.K."/>
            <person name="Losada L."/>
            <person name="Nierman W.C."/>
        </authorList>
    </citation>
    <scope>NUCLEOTIDE SEQUENCE [LARGE SCALE GENOMIC DNA]</scope>
    <source>
        <strain evidence="3 4">NIH1004</strain>
    </source>
</reference>
<protein>
    <recommendedName>
        <fullName evidence="2">Amine oxidase domain-containing protein</fullName>
    </recommendedName>
</protein>
<gene>
    <name evidence="3" type="ORF">ATNIH1004_003016</name>
</gene>
<dbReference type="Gene3D" id="1.20.1440.240">
    <property type="match status" value="1"/>
</dbReference>
<dbReference type="InterPro" id="IPR002937">
    <property type="entry name" value="Amino_oxidase"/>
</dbReference>
<dbReference type="GeneID" id="54325718"/>
<sequence length="679" mass="75440">MRQMRRLLLTLSLSTISSAAAFQTQPDLLRFHVPSGITADSLHNVYLEFLDERFEGEIQLVYGECDIAGTSQGHHDIGRVIVKRGSHPERFVWSTPPDAPHFHCLHAFSGPALVGRSDPISVAAPIGRRESIADVADTMGPWFDGVAYMKGKESGDAAVAKAKDSSVAIVGGGMAGLMTSLLLDSVGIHNWHIIESSNRIGGRIRTKYLNNTRPDQYQYQEMGPMRFPVHITYAGTNETFDIQDHKMVFQLADTLNKMNANDHPELNVDFIPFIQNASNVPTSTGGNRLPNGRIPTAAQVAEDPSLVYTATPPNEMAVTDARADLGKFTEKDKVNMLKEAASNMFRAHKAAVEHGLLHWSEEAYLRYALGYDPNVTDYVAGISTKSIWEIIYEDVYFAATEFLTIDKGLESLPRAFWPHVANKTTLGRKIEGLSYNEKTKKISVNWRNDPLQMVPESEEYDYAVVSAPFSKVRLWDLPRYSSLLSRAISGLNYETSCKMALHYETRFWEHQENPIHGGCGTVDVPGVGSVCYPSFNINGTGPGVILASYISGTPARSTAALSTEDHIALIQRAMVEFHGPIAAEQFTGIYDRQCWEVDEHQAGAWASPWVGQQELYLPAYYQTEMKTIFIGEHTSYVHAWIFSALDSAVRGTTQLLLDLGLVDEAKSVVKTWMGRWIKL</sequence>
<dbReference type="Gene3D" id="3.50.50.60">
    <property type="entry name" value="FAD/NAD(P)-binding domain"/>
    <property type="match status" value="1"/>
</dbReference>
<dbReference type="SUPFAM" id="SSF54373">
    <property type="entry name" value="FAD-linked reductases, C-terminal domain"/>
    <property type="match status" value="1"/>
</dbReference>
<dbReference type="AlphaFoldDB" id="A0A5M9MT88"/>
<accession>A0A5M9MT88</accession>
<proteinExistence type="predicted"/>
<feature type="signal peptide" evidence="1">
    <location>
        <begin position="1"/>
        <end position="21"/>
    </location>
</feature>
<evidence type="ECO:0000256" key="1">
    <source>
        <dbReference type="SAM" id="SignalP"/>
    </source>
</evidence>
<dbReference type="Pfam" id="PF01593">
    <property type="entry name" value="Amino_oxidase"/>
    <property type="match status" value="1"/>
</dbReference>
<keyword evidence="1" id="KW-0732">Signal</keyword>
<dbReference type="GO" id="GO:0009063">
    <property type="term" value="P:amino acid catabolic process"/>
    <property type="evidence" value="ECO:0007669"/>
    <property type="project" value="TreeGrafter"/>
</dbReference>
<dbReference type="Proteomes" id="UP000324241">
    <property type="component" value="Unassembled WGS sequence"/>
</dbReference>
<dbReference type="GO" id="GO:0001716">
    <property type="term" value="F:L-amino-acid oxidase activity"/>
    <property type="evidence" value="ECO:0007669"/>
    <property type="project" value="TreeGrafter"/>
</dbReference>
<feature type="chain" id="PRO_5024468247" description="Amine oxidase domain-containing protein" evidence="1">
    <location>
        <begin position="22"/>
        <end position="679"/>
    </location>
</feature>
<dbReference type="RefSeq" id="XP_033429693.1">
    <property type="nucleotide sequence ID" value="XM_033567698.1"/>
</dbReference>
<feature type="domain" description="Amine oxidase" evidence="2">
    <location>
        <begin position="174"/>
        <end position="651"/>
    </location>
</feature>
<dbReference type="OrthoDB" id="7777654at2759"/>